<accession>A0A2G2ZUI8</accession>
<keyword evidence="2" id="KW-0812">Transmembrane</keyword>
<dbReference type="STRING" id="4072.A0A2G2ZUI8"/>
<feature type="transmembrane region" description="Helical" evidence="2">
    <location>
        <begin position="142"/>
        <end position="163"/>
    </location>
</feature>
<evidence type="ECO:0000313" key="4">
    <source>
        <dbReference type="Proteomes" id="UP000222542"/>
    </source>
</evidence>
<dbReference type="PANTHER" id="PTHR32116:SF0">
    <property type="entry name" value="GALACTURONOSYLTRANSFERASE 6-RELATED"/>
    <property type="match status" value="1"/>
</dbReference>
<dbReference type="AlphaFoldDB" id="A0A2G2ZUI8"/>
<evidence type="ECO:0000256" key="2">
    <source>
        <dbReference type="SAM" id="Phobius"/>
    </source>
</evidence>
<name>A0A2G2ZUI8_CAPAN</name>
<feature type="region of interest" description="Disordered" evidence="1">
    <location>
        <begin position="51"/>
        <end position="78"/>
    </location>
</feature>
<keyword evidence="2" id="KW-1133">Transmembrane helix</keyword>
<keyword evidence="4" id="KW-1185">Reference proteome</keyword>
<dbReference type="InterPro" id="IPR029993">
    <property type="entry name" value="GAUT"/>
</dbReference>
<keyword evidence="2" id="KW-0472">Membrane</keyword>
<dbReference type="EMBL" id="AYRZ02000003">
    <property type="protein sequence ID" value="PHT85650.1"/>
    <property type="molecule type" value="Genomic_DNA"/>
</dbReference>
<dbReference type="Gramene" id="PHT85650">
    <property type="protein sequence ID" value="PHT85650"/>
    <property type="gene ID" value="T459_07756"/>
</dbReference>
<dbReference type="Proteomes" id="UP000222542">
    <property type="component" value="Unassembled WGS sequence"/>
</dbReference>
<sequence>MAAKSPVACKRKSLNCRPSWDLPGQDTGWIVFSAPFVSLLISVRVVSGKVESKRGSTQSEHKSHPQRPLDEKAKEMKDKDPEKVVFHIVTASLNLPAMSMWFVMNPPGKATIQIQSIDSFDWLSTKYNEHQQKQNGLDPRRIMGILKMRILVMLLIILMVSIVNGDENESFKKKSTVAKMVKGVKMCV</sequence>
<feature type="transmembrane region" description="Helical" evidence="2">
    <location>
        <begin position="84"/>
        <end position="104"/>
    </location>
</feature>
<evidence type="ECO:0000256" key="1">
    <source>
        <dbReference type="SAM" id="MobiDB-lite"/>
    </source>
</evidence>
<reference evidence="3 4" key="1">
    <citation type="journal article" date="2014" name="Nat. Genet.">
        <title>Genome sequence of the hot pepper provides insights into the evolution of pungency in Capsicum species.</title>
        <authorList>
            <person name="Kim S."/>
            <person name="Park M."/>
            <person name="Yeom S.I."/>
            <person name="Kim Y.M."/>
            <person name="Lee J.M."/>
            <person name="Lee H.A."/>
            <person name="Seo E."/>
            <person name="Choi J."/>
            <person name="Cheong K."/>
            <person name="Kim K.T."/>
            <person name="Jung K."/>
            <person name="Lee G.W."/>
            <person name="Oh S.K."/>
            <person name="Bae C."/>
            <person name="Kim S.B."/>
            <person name="Lee H.Y."/>
            <person name="Kim S.Y."/>
            <person name="Kim M.S."/>
            <person name="Kang B.C."/>
            <person name="Jo Y.D."/>
            <person name="Yang H.B."/>
            <person name="Jeong H.J."/>
            <person name="Kang W.H."/>
            <person name="Kwon J.K."/>
            <person name="Shin C."/>
            <person name="Lim J.Y."/>
            <person name="Park J.H."/>
            <person name="Huh J.H."/>
            <person name="Kim J.S."/>
            <person name="Kim B.D."/>
            <person name="Cohen O."/>
            <person name="Paran I."/>
            <person name="Suh M.C."/>
            <person name="Lee S.B."/>
            <person name="Kim Y.K."/>
            <person name="Shin Y."/>
            <person name="Noh S.J."/>
            <person name="Park J."/>
            <person name="Seo Y.S."/>
            <person name="Kwon S.Y."/>
            <person name="Kim H.A."/>
            <person name="Park J.M."/>
            <person name="Kim H.J."/>
            <person name="Choi S.B."/>
            <person name="Bosland P.W."/>
            <person name="Reeves G."/>
            <person name="Jo S.H."/>
            <person name="Lee B.W."/>
            <person name="Cho H.T."/>
            <person name="Choi H.S."/>
            <person name="Lee M.S."/>
            <person name="Yu Y."/>
            <person name="Do Choi Y."/>
            <person name="Park B.S."/>
            <person name="van Deynze A."/>
            <person name="Ashrafi H."/>
            <person name="Hill T."/>
            <person name="Kim W.T."/>
            <person name="Pai H.S."/>
            <person name="Ahn H.K."/>
            <person name="Yeam I."/>
            <person name="Giovannoni J.J."/>
            <person name="Rose J.K."/>
            <person name="Sorensen I."/>
            <person name="Lee S.J."/>
            <person name="Kim R.W."/>
            <person name="Choi I.Y."/>
            <person name="Choi B.S."/>
            <person name="Lim J.S."/>
            <person name="Lee Y.H."/>
            <person name="Choi D."/>
        </authorList>
    </citation>
    <scope>NUCLEOTIDE SEQUENCE [LARGE SCALE GENOMIC DNA]</scope>
    <source>
        <strain evidence="4">cv. CM334</strain>
    </source>
</reference>
<evidence type="ECO:0000313" key="3">
    <source>
        <dbReference type="EMBL" id="PHT85650.1"/>
    </source>
</evidence>
<organism evidence="3 4">
    <name type="scientific">Capsicum annuum</name>
    <name type="common">Capsicum pepper</name>
    <dbReference type="NCBI Taxonomy" id="4072"/>
    <lineage>
        <taxon>Eukaryota</taxon>
        <taxon>Viridiplantae</taxon>
        <taxon>Streptophyta</taxon>
        <taxon>Embryophyta</taxon>
        <taxon>Tracheophyta</taxon>
        <taxon>Spermatophyta</taxon>
        <taxon>Magnoliopsida</taxon>
        <taxon>eudicotyledons</taxon>
        <taxon>Gunneridae</taxon>
        <taxon>Pentapetalae</taxon>
        <taxon>asterids</taxon>
        <taxon>lamiids</taxon>
        <taxon>Solanales</taxon>
        <taxon>Solanaceae</taxon>
        <taxon>Solanoideae</taxon>
        <taxon>Capsiceae</taxon>
        <taxon>Capsicum</taxon>
    </lineage>
</organism>
<proteinExistence type="predicted"/>
<feature type="transmembrane region" description="Helical" evidence="2">
    <location>
        <begin position="27"/>
        <end position="46"/>
    </location>
</feature>
<gene>
    <name evidence="3" type="ORF">T459_07756</name>
</gene>
<dbReference type="GO" id="GO:0047262">
    <property type="term" value="F:polygalacturonate 4-alpha-galacturonosyltransferase activity"/>
    <property type="evidence" value="ECO:0007669"/>
    <property type="project" value="InterPro"/>
</dbReference>
<dbReference type="PANTHER" id="PTHR32116">
    <property type="entry name" value="GALACTURONOSYLTRANSFERASE 4-RELATED"/>
    <property type="match status" value="1"/>
</dbReference>
<protein>
    <submittedName>
        <fullName evidence="3">Uncharacterized protein</fullName>
    </submittedName>
</protein>
<comment type="caution">
    <text evidence="3">The sequence shown here is derived from an EMBL/GenBank/DDBJ whole genome shotgun (WGS) entry which is preliminary data.</text>
</comment>
<reference evidence="3 4" key="2">
    <citation type="journal article" date="2017" name="Genome Biol.">
        <title>New reference genome sequences of hot pepper reveal the massive evolution of plant disease-resistance genes by retroduplication.</title>
        <authorList>
            <person name="Kim S."/>
            <person name="Park J."/>
            <person name="Yeom S.I."/>
            <person name="Kim Y.M."/>
            <person name="Seo E."/>
            <person name="Kim K.T."/>
            <person name="Kim M.S."/>
            <person name="Lee J.M."/>
            <person name="Cheong K."/>
            <person name="Shin H.S."/>
            <person name="Kim S.B."/>
            <person name="Han K."/>
            <person name="Lee J."/>
            <person name="Park M."/>
            <person name="Lee H.A."/>
            <person name="Lee H.Y."/>
            <person name="Lee Y."/>
            <person name="Oh S."/>
            <person name="Lee J.H."/>
            <person name="Choi E."/>
            <person name="Choi E."/>
            <person name="Lee S.E."/>
            <person name="Jeon J."/>
            <person name="Kim H."/>
            <person name="Choi G."/>
            <person name="Song H."/>
            <person name="Lee J."/>
            <person name="Lee S.C."/>
            <person name="Kwon J.K."/>
            <person name="Lee H.Y."/>
            <person name="Koo N."/>
            <person name="Hong Y."/>
            <person name="Kim R.W."/>
            <person name="Kang W.H."/>
            <person name="Huh J.H."/>
            <person name="Kang B.C."/>
            <person name="Yang T.J."/>
            <person name="Lee Y.H."/>
            <person name="Bennetzen J.L."/>
            <person name="Choi D."/>
        </authorList>
    </citation>
    <scope>NUCLEOTIDE SEQUENCE [LARGE SCALE GENOMIC DNA]</scope>
    <source>
        <strain evidence="4">cv. CM334</strain>
    </source>
</reference>